<comment type="subcellular location">
    <subcellularLocation>
        <location evidence="1">Cell membrane</location>
        <topology evidence="1">Multi-pass membrane protein</topology>
    </subcellularLocation>
</comment>
<feature type="transmembrane region" description="Helical" evidence="7">
    <location>
        <begin position="278"/>
        <end position="303"/>
    </location>
</feature>
<keyword evidence="3" id="KW-1003">Cell membrane</keyword>
<keyword evidence="6 7" id="KW-0472">Membrane</keyword>
<evidence type="ECO:0000256" key="1">
    <source>
        <dbReference type="ARBA" id="ARBA00004651"/>
    </source>
</evidence>
<gene>
    <name evidence="9" type="ORF">KSZ_21980</name>
</gene>
<keyword evidence="10" id="KW-1185">Reference proteome</keyword>
<dbReference type="InterPro" id="IPR011701">
    <property type="entry name" value="MFS"/>
</dbReference>
<dbReference type="InterPro" id="IPR020846">
    <property type="entry name" value="MFS_dom"/>
</dbReference>
<feature type="transmembrane region" description="Helical" evidence="7">
    <location>
        <begin position="310"/>
        <end position="330"/>
    </location>
</feature>
<dbReference type="Pfam" id="PF07690">
    <property type="entry name" value="MFS_1"/>
    <property type="match status" value="2"/>
</dbReference>
<feature type="transmembrane region" description="Helical" evidence="7">
    <location>
        <begin position="159"/>
        <end position="181"/>
    </location>
</feature>
<feature type="transmembrane region" description="Helical" evidence="7">
    <location>
        <begin position="232"/>
        <end position="258"/>
    </location>
</feature>
<dbReference type="InterPro" id="IPR050171">
    <property type="entry name" value="MFS_Transporters"/>
</dbReference>
<name>A0ABQ3VDG9_9CHLR</name>
<feature type="transmembrane region" description="Helical" evidence="7">
    <location>
        <begin position="379"/>
        <end position="398"/>
    </location>
</feature>
<proteinExistence type="predicted"/>
<feature type="transmembrane region" description="Helical" evidence="7">
    <location>
        <begin position="93"/>
        <end position="111"/>
    </location>
</feature>
<feature type="transmembrane region" description="Helical" evidence="7">
    <location>
        <begin position="21"/>
        <end position="51"/>
    </location>
</feature>
<feature type="transmembrane region" description="Helical" evidence="7">
    <location>
        <begin position="63"/>
        <end position="81"/>
    </location>
</feature>
<evidence type="ECO:0000259" key="8">
    <source>
        <dbReference type="PROSITE" id="PS50850"/>
    </source>
</evidence>
<keyword evidence="5 7" id="KW-1133">Transmembrane helix</keyword>
<accession>A0ABQ3VDG9</accession>
<feature type="transmembrane region" description="Helical" evidence="7">
    <location>
        <begin position="123"/>
        <end position="147"/>
    </location>
</feature>
<keyword evidence="4 7" id="KW-0812">Transmembrane</keyword>
<sequence>MLTVFRVNNKIKRGVMGRRQTVTPLLVGTFILRANSGAGTIVLGLLLAHIAASSAHQITSVQVGLLPVAFYISELTLAPFMGGLSDRWGRRKFLVLGPVFGLLQAGLLFFTPTHQPLPYLLSLQVLAGLSGAITVPAVLGYLADLTVHNQSRRVRVMSLYELVTSGGIAVGTVMGGLLWFWFGRLSFVFLAASYLLVIWCMWLSPPARQIVSQEKVVETAKRYIVILRMPRLLAFLPAWLCISALVGIWLSSQLTFILSTPVRYPHQLLMGSMSGPGGGRLLSLVLGGVVLFFSLSLLFWAFFLQKVARLRLMFTSIIGVYLACIALFGINHRGASNTGMIYVWLPLLLIGIFAETSFAPAALAYLADISEEAAKDRGMVMGLYSIFLGLGQILGNGLGGMFAHRFGFDGLIYLTVLLALVALLSLFWLFGKDKKYGSSSSTYVRD</sequence>
<organism evidence="9 10">
    <name type="scientific">Dictyobacter formicarum</name>
    <dbReference type="NCBI Taxonomy" id="2778368"/>
    <lineage>
        <taxon>Bacteria</taxon>
        <taxon>Bacillati</taxon>
        <taxon>Chloroflexota</taxon>
        <taxon>Ktedonobacteria</taxon>
        <taxon>Ktedonobacterales</taxon>
        <taxon>Dictyobacteraceae</taxon>
        <taxon>Dictyobacter</taxon>
    </lineage>
</organism>
<dbReference type="SUPFAM" id="SSF103473">
    <property type="entry name" value="MFS general substrate transporter"/>
    <property type="match status" value="1"/>
</dbReference>
<evidence type="ECO:0000256" key="7">
    <source>
        <dbReference type="SAM" id="Phobius"/>
    </source>
</evidence>
<dbReference type="EMBL" id="BNJJ01000005">
    <property type="protein sequence ID" value="GHO84192.1"/>
    <property type="molecule type" value="Genomic_DNA"/>
</dbReference>
<evidence type="ECO:0000313" key="9">
    <source>
        <dbReference type="EMBL" id="GHO84192.1"/>
    </source>
</evidence>
<dbReference type="PROSITE" id="PS50850">
    <property type="entry name" value="MFS"/>
    <property type="match status" value="1"/>
</dbReference>
<keyword evidence="2" id="KW-0813">Transport</keyword>
<evidence type="ECO:0000256" key="3">
    <source>
        <dbReference type="ARBA" id="ARBA00022475"/>
    </source>
</evidence>
<evidence type="ECO:0000313" key="10">
    <source>
        <dbReference type="Proteomes" id="UP000635565"/>
    </source>
</evidence>
<feature type="transmembrane region" description="Helical" evidence="7">
    <location>
        <begin position="187"/>
        <end position="205"/>
    </location>
</feature>
<feature type="transmembrane region" description="Helical" evidence="7">
    <location>
        <begin position="410"/>
        <end position="430"/>
    </location>
</feature>
<dbReference type="InterPro" id="IPR036259">
    <property type="entry name" value="MFS_trans_sf"/>
</dbReference>
<comment type="caution">
    <text evidence="9">The sequence shown here is derived from an EMBL/GenBank/DDBJ whole genome shotgun (WGS) entry which is preliminary data.</text>
</comment>
<reference evidence="9 10" key="1">
    <citation type="journal article" date="2021" name="Int. J. Syst. Evol. Microbiol.">
        <title>Reticulibacter mediterranei gen. nov., sp. nov., within the new family Reticulibacteraceae fam. nov., and Ktedonospora formicarum gen. nov., sp. nov., Ktedonobacter robiniae sp. nov., Dictyobacter formicarum sp. nov. and Dictyobacter arantiisoli sp. nov., belonging to the class Ktedonobacteria.</title>
        <authorList>
            <person name="Yabe S."/>
            <person name="Zheng Y."/>
            <person name="Wang C.M."/>
            <person name="Sakai Y."/>
            <person name="Abe K."/>
            <person name="Yokota A."/>
            <person name="Donadio S."/>
            <person name="Cavaletti L."/>
            <person name="Monciardini P."/>
        </authorList>
    </citation>
    <scope>NUCLEOTIDE SEQUENCE [LARGE SCALE GENOMIC DNA]</scope>
    <source>
        <strain evidence="9 10">SOSP1-9</strain>
    </source>
</reference>
<evidence type="ECO:0000256" key="6">
    <source>
        <dbReference type="ARBA" id="ARBA00023136"/>
    </source>
</evidence>
<dbReference type="InterPro" id="IPR005829">
    <property type="entry name" value="Sugar_transporter_CS"/>
</dbReference>
<dbReference type="Proteomes" id="UP000635565">
    <property type="component" value="Unassembled WGS sequence"/>
</dbReference>
<dbReference type="Gene3D" id="1.20.1250.20">
    <property type="entry name" value="MFS general substrate transporter like domains"/>
    <property type="match status" value="2"/>
</dbReference>
<protein>
    <recommendedName>
        <fullName evidence="8">Major facilitator superfamily (MFS) profile domain-containing protein</fullName>
    </recommendedName>
</protein>
<dbReference type="PANTHER" id="PTHR23517:SF3">
    <property type="entry name" value="INTEGRAL MEMBRANE TRANSPORT PROTEIN"/>
    <property type="match status" value="1"/>
</dbReference>
<feature type="domain" description="Major facilitator superfamily (MFS) profile" evidence="8">
    <location>
        <begin position="21"/>
        <end position="434"/>
    </location>
</feature>
<dbReference type="PANTHER" id="PTHR23517">
    <property type="entry name" value="RESISTANCE PROTEIN MDTM, PUTATIVE-RELATED-RELATED"/>
    <property type="match status" value="1"/>
</dbReference>
<evidence type="ECO:0000256" key="4">
    <source>
        <dbReference type="ARBA" id="ARBA00022692"/>
    </source>
</evidence>
<feature type="transmembrane region" description="Helical" evidence="7">
    <location>
        <begin position="342"/>
        <end position="367"/>
    </location>
</feature>
<evidence type="ECO:0000256" key="5">
    <source>
        <dbReference type="ARBA" id="ARBA00022989"/>
    </source>
</evidence>
<evidence type="ECO:0000256" key="2">
    <source>
        <dbReference type="ARBA" id="ARBA00022448"/>
    </source>
</evidence>
<dbReference type="PROSITE" id="PS00216">
    <property type="entry name" value="SUGAR_TRANSPORT_1"/>
    <property type="match status" value="1"/>
</dbReference>